<comment type="function">
    <text evidence="9">Cell surface proteoglycan.</text>
</comment>
<protein>
    <recommendedName>
        <fullName evidence="9">Syndecan</fullName>
    </recommendedName>
</protein>
<reference evidence="14" key="1">
    <citation type="submission" date="2017-10" db="EMBL/GenBank/DDBJ databases">
        <title>Transcriptome Assembly of Sugarcane Aphid Adults.</title>
        <authorList>
            <person name="Scully E.D."/>
            <person name="Palmer N.A."/>
            <person name="Geib S.M."/>
            <person name="Sarath G."/>
            <person name="Sattler S.E."/>
        </authorList>
    </citation>
    <scope>NUCLEOTIDE SEQUENCE</scope>
    <source>
        <tissue evidence="14">Whole body</tissue>
    </source>
</reference>
<keyword evidence="5 11" id="KW-1133">Transmembrane helix</keyword>
<feature type="compositionally biased region" description="Acidic residues" evidence="10">
    <location>
        <begin position="110"/>
        <end position="134"/>
    </location>
</feature>
<dbReference type="InterPro" id="IPR027789">
    <property type="entry name" value="Syndecan/Neurexin_dom"/>
</dbReference>
<dbReference type="GO" id="GO:0016477">
    <property type="term" value="P:cell migration"/>
    <property type="evidence" value="ECO:0007669"/>
    <property type="project" value="TreeGrafter"/>
</dbReference>
<evidence type="ECO:0000256" key="9">
    <source>
        <dbReference type="RuleBase" id="RU000649"/>
    </source>
</evidence>
<feature type="chain" id="PRO_5014181892" description="Syndecan" evidence="12">
    <location>
        <begin position="22"/>
        <end position="290"/>
    </location>
</feature>
<dbReference type="EMBL" id="GFXV01003777">
    <property type="protein sequence ID" value="MBW15582.1"/>
    <property type="molecule type" value="Transcribed_RNA"/>
</dbReference>
<proteinExistence type="inferred from homology"/>
<evidence type="ECO:0000256" key="1">
    <source>
        <dbReference type="ARBA" id="ARBA00004479"/>
    </source>
</evidence>
<evidence type="ECO:0000256" key="5">
    <source>
        <dbReference type="ARBA" id="ARBA00022989"/>
    </source>
</evidence>
<keyword evidence="6 11" id="KW-0472">Membrane</keyword>
<feature type="transmembrane region" description="Helical" evidence="11">
    <location>
        <begin position="232"/>
        <end position="256"/>
    </location>
</feature>
<evidence type="ECO:0000256" key="3">
    <source>
        <dbReference type="ARBA" id="ARBA00022692"/>
    </source>
</evidence>
<evidence type="ECO:0000256" key="4">
    <source>
        <dbReference type="ARBA" id="ARBA00022974"/>
    </source>
</evidence>
<feature type="region of interest" description="Disordered" evidence="10">
    <location>
        <begin position="25"/>
        <end position="200"/>
    </location>
</feature>
<keyword evidence="3 9" id="KW-0812">Transmembrane</keyword>
<dbReference type="InterPro" id="IPR001050">
    <property type="entry name" value="Syndecan"/>
</dbReference>
<comment type="similarity">
    <text evidence="2 9">Belongs to the syndecan proteoglycan family.</text>
</comment>
<feature type="signal peptide" evidence="12">
    <location>
        <begin position="1"/>
        <end position="21"/>
    </location>
</feature>
<keyword evidence="12" id="KW-0732">Signal</keyword>
<keyword evidence="8 9" id="KW-0357">Heparan sulfate</keyword>
<dbReference type="GO" id="GO:0016020">
    <property type="term" value="C:membrane"/>
    <property type="evidence" value="ECO:0007669"/>
    <property type="project" value="UniProtKB-SubCell"/>
</dbReference>
<sequence>MGPKIVCLVVVCVFLVHNVLAESDKNISSTKPLKPSKEELFIDDESENSDDSDTDKLDADDMMLGEEGSGMSPSSKGTGAEDMESSGSGYGPDDEDAQVSGKNKGKSGVDSEEDEEDMDDGDDEDDDDNEDFDTENPHKMFSPVTTASTTTTTVKSHGEESIFPEQPKQNINDVNLAPSVPSVPEVPQTTSTSTLPPPPSNAIDEHSSSNGVYISPNSHPERTSSFFAQPGILAAVIGGAVVGLLCAILVVMFIVYRMRKKDEGSYPLEETKRSPATNPYLKSSHREFYA</sequence>
<feature type="compositionally biased region" description="Acidic residues" evidence="10">
    <location>
        <begin position="41"/>
        <end position="53"/>
    </location>
</feature>
<feature type="region of interest" description="Disordered" evidence="10">
    <location>
        <begin position="265"/>
        <end position="290"/>
    </location>
</feature>
<name>A0A2H8TPK9_9HEMI</name>
<evidence type="ECO:0000313" key="14">
    <source>
        <dbReference type="EMBL" id="MBW15582.1"/>
    </source>
</evidence>
<dbReference type="InterPro" id="IPR030479">
    <property type="entry name" value="Syndecan_CS"/>
</dbReference>
<keyword evidence="4 9" id="KW-0654">Proteoglycan</keyword>
<dbReference type="AlphaFoldDB" id="A0A2H8TPK9"/>
<organism evidence="14">
    <name type="scientific">Melanaphis sacchari</name>
    <dbReference type="NCBI Taxonomy" id="742174"/>
    <lineage>
        <taxon>Eukaryota</taxon>
        <taxon>Metazoa</taxon>
        <taxon>Ecdysozoa</taxon>
        <taxon>Arthropoda</taxon>
        <taxon>Hexapoda</taxon>
        <taxon>Insecta</taxon>
        <taxon>Pterygota</taxon>
        <taxon>Neoptera</taxon>
        <taxon>Paraneoptera</taxon>
        <taxon>Hemiptera</taxon>
        <taxon>Sternorrhyncha</taxon>
        <taxon>Aphidomorpha</taxon>
        <taxon>Aphidoidea</taxon>
        <taxon>Aphididae</taxon>
        <taxon>Aphidini</taxon>
        <taxon>Melanaphis</taxon>
    </lineage>
</organism>
<evidence type="ECO:0000256" key="2">
    <source>
        <dbReference type="ARBA" id="ARBA00005343"/>
    </source>
</evidence>
<evidence type="ECO:0000256" key="6">
    <source>
        <dbReference type="ARBA" id="ARBA00023136"/>
    </source>
</evidence>
<gene>
    <name evidence="14" type="primary">Sdc</name>
</gene>
<evidence type="ECO:0000256" key="11">
    <source>
        <dbReference type="SAM" id="Phobius"/>
    </source>
</evidence>
<dbReference type="OrthoDB" id="10044468at2759"/>
<dbReference type="PANTHER" id="PTHR10915">
    <property type="entry name" value="SYNDECAN"/>
    <property type="match status" value="1"/>
</dbReference>
<evidence type="ECO:0000256" key="7">
    <source>
        <dbReference type="ARBA" id="ARBA00023180"/>
    </source>
</evidence>
<dbReference type="Pfam" id="PF01034">
    <property type="entry name" value="Syndecan"/>
    <property type="match status" value="1"/>
</dbReference>
<accession>A0A2H8TPK9</accession>
<keyword evidence="7 9" id="KW-0325">Glycoprotein</keyword>
<dbReference type="PROSITE" id="PS00964">
    <property type="entry name" value="SYNDECAN"/>
    <property type="match status" value="1"/>
</dbReference>
<evidence type="ECO:0000259" key="13">
    <source>
        <dbReference type="Pfam" id="PF01034"/>
    </source>
</evidence>
<comment type="subcellular location">
    <subcellularLocation>
        <location evidence="1 9">Membrane</location>
        <topology evidence="1 9">Single-pass type I membrane protein</topology>
    </subcellularLocation>
</comment>
<evidence type="ECO:0000256" key="12">
    <source>
        <dbReference type="SAM" id="SignalP"/>
    </source>
</evidence>
<dbReference type="GO" id="GO:0009986">
    <property type="term" value="C:cell surface"/>
    <property type="evidence" value="ECO:0007669"/>
    <property type="project" value="TreeGrafter"/>
</dbReference>
<evidence type="ECO:0000256" key="8">
    <source>
        <dbReference type="ARBA" id="ARBA00023207"/>
    </source>
</evidence>
<dbReference type="PANTHER" id="PTHR10915:SF1">
    <property type="entry name" value="SYNDECAN"/>
    <property type="match status" value="1"/>
</dbReference>
<feature type="domain" description="Syndecan/Neurexin" evidence="13">
    <location>
        <begin position="225"/>
        <end position="288"/>
    </location>
</feature>
<evidence type="ECO:0000256" key="10">
    <source>
        <dbReference type="SAM" id="MobiDB-lite"/>
    </source>
</evidence>